<dbReference type="EMBL" id="KZ155785">
    <property type="protein sequence ID" value="OUS45880.1"/>
    <property type="molecule type" value="Genomic_DNA"/>
</dbReference>
<evidence type="ECO:0000313" key="3">
    <source>
        <dbReference type="EMBL" id="OUS45880.1"/>
    </source>
</evidence>
<keyword evidence="2" id="KW-1133">Transmembrane helix</keyword>
<gene>
    <name evidence="3" type="ORF">BE221DRAFT_206007</name>
</gene>
<keyword evidence="2" id="KW-0812">Transmembrane</keyword>
<feature type="region of interest" description="Disordered" evidence="1">
    <location>
        <begin position="1"/>
        <end position="32"/>
    </location>
</feature>
<protein>
    <submittedName>
        <fullName evidence="3">Uncharacterized protein</fullName>
    </submittedName>
</protein>
<feature type="region of interest" description="Disordered" evidence="1">
    <location>
        <begin position="61"/>
        <end position="81"/>
    </location>
</feature>
<feature type="transmembrane region" description="Helical" evidence="2">
    <location>
        <begin position="43"/>
        <end position="62"/>
    </location>
</feature>
<dbReference type="AlphaFoldDB" id="A0A1Y5I8H5"/>
<proteinExistence type="predicted"/>
<sequence length="110" mass="10856">MATEGGGASRTTTTSEGAGEAGARATGATGEGGWGWRWARRMVMGLASAIVALYVVGVTASVGEDGDGPRSTAGGDGGVGVETARVAAPTSARVAYVPQPGAKGARYRDR</sequence>
<evidence type="ECO:0000256" key="1">
    <source>
        <dbReference type="SAM" id="MobiDB-lite"/>
    </source>
</evidence>
<evidence type="ECO:0000256" key="2">
    <source>
        <dbReference type="SAM" id="Phobius"/>
    </source>
</evidence>
<keyword evidence="2" id="KW-0472">Membrane</keyword>
<feature type="compositionally biased region" description="Low complexity" evidence="1">
    <location>
        <begin position="9"/>
        <end position="28"/>
    </location>
</feature>
<name>A0A1Y5I8H5_OSTTA</name>
<organism evidence="3">
    <name type="scientific">Ostreococcus tauri</name>
    <name type="common">Marine green alga</name>
    <dbReference type="NCBI Taxonomy" id="70448"/>
    <lineage>
        <taxon>Eukaryota</taxon>
        <taxon>Viridiplantae</taxon>
        <taxon>Chlorophyta</taxon>
        <taxon>Mamiellophyceae</taxon>
        <taxon>Mamiellales</taxon>
        <taxon>Bathycoccaceae</taxon>
        <taxon>Ostreococcus</taxon>
    </lineage>
</organism>
<dbReference type="Proteomes" id="UP000195557">
    <property type="component" value="Unassembled WGS sequence"/>
</dbReference>
<reference evidence="3" key="1">
    <citation type="submission" date="2017-04" db="EMBL/GenBank/DDBJ databases">
        <title>Population genomics of picophytoplankton unveils novel chromosome hypervariability.</title>
        <authorList>
            <consortium name="DOE Joint Genome Institute"/>
            <person name="Blanc-Mathieu R."/>
            <person name="Krasovec M."/>
            <person name="Hebrard M."/>
            <person name="Yau S."/>
            <person name="Desgranges E."/>
            <person name="Martin J."/>
            <person name="Schackwitz W."/>
            <person name="Kuo A."/>
            <person name="Salin G."/>
            <person name="Donnadieu C."/>
            <person name="Desdevises Y."/>
            <person name="Sanchez-Ferandin S."/>
            <person name="Moreau H."/>
            <person name="Rivals E."/>
            <person name="Grigoriev I.V."/>
            <person name="Grimsley N."/>
            <person name="Eyre-Walker A."/>
            <person name="Piganeau G."/>
        </authorList>
    </citation>
    <scope>NUCLEOTIDE SEQUENCE [LARGE SCALE GENOMIC DNA]</scope>
    <source>
        <strain evidence="3">RCC 1115</strain>
    </source>
</reference>
<accession>A0A1Y5I8H5</accession>